<dbReference type="STRING" id="1619313.EM595_1042"/>
<gene>
    <name evidence="3" type="ORF">EM595_1042</name>
</gene>
<feature type="chain" id="PRO_5006860938" description="Cyclophilin-like domain-containing protein" evidence="1">
    <location>
        <begin position="26"/>
        <end position="147"/>
    </location>
</feature>
<dbReference type="KEGG" id="ege:EM595_1042"/>
<evidence type="ECO:0000256" key="1">
    <source>
        <dbReference type="SAM" id="SignalP"/>
    </source>
</evidence>
<protein>
    <recommendedName>
        <fullName evidence="2">Cyclophilin-like domain-containing protein</fullName>
    </recommendedName>
</protein>
<dbReference type="SUPFAM" id="SSF50891">
    <property type="entry name" value="Cyclophilin-like"/>
    <property type="match status" value="1"/>
</dbReference>
<dbReference type="RefSeq" id="WP_231938716.1">
    <property type="nucleotide sequence ID" value="NZ_LN907827.1"/>
</dbReference>
<evidence type="ECO:0000313" key="3">
    <source>
        <dbReference type="EMBL" id="CUU23278.1"/>
    </source>
</evidence>
<evidence type="ECO:0000259" key="2">
    <source>
        <dbReference type="Pfam" id="PF18050"/>
    </source>
</evidence>
<keyword evidence="1" id="KW-0732">Signal</keyword>
<dbReference type="EMBL" id="LN907827">
    <property type="protein sequence ID" value="CUU23278.1"/>
    <property type="molecule type" value="Genomic_DNA"/>
</dbReference>
<dbReference type="Proteomes" id="UP000059419">
    <property type="component" value="Chromosome 1"/>
</dbReference>
<evidence type="ECO:0000313" key="4">
    <source>
        <dbReference type="Proteomes" id="UP000059419"/>
    </source>
</evidence>
<feature type="signal peptide" evidence="1">
    <location>
        <begin position="1"/>
        <end position="25"/>
    </location>
</feature>
<proteinExistence type="predicted"/>
<keyword evidence="4" id="KW-1185">Reference proteome</keyword>
<reference evidence="4" key="1">
    <citation type="submission" date="2015-11" db="EMBL/GenBank/DDBJ databases">
        <authorList>
            <person name="Blom J."/>
        </authorList>
    </citation>
    <scope>NUCLEOTIDE SEQUENCE [LARGE SCALE GENOMIC DNA]</scope>
</reference>
<name>A0A0U5KZ04_9GAMM</name>
<organism evidence="3 4">
    <name type="scientific">Duffyella gerundensis</name>
    <dbReference type="NCBI Taxonomy" id="1619313"/>
    <lineage>
        <taxon>Bacteria</taxon>
        <taxon>Pseudomonadati</taxon>
        <taxon>Pseudomonadota</taxon>
        <taxon>Gammaproteobacteria</taxon>
        <taxon>Enterobacterales</taxon>
        <taxon>Erwiniaceae</taxon>
        <taxon>Duffyella</taxon>
    </lineage>
</organism>
<dbReference type="PATRIC" id="fig|1619313.3.peg.1084"/>
<dbReference type="InterPro" id="IPR041183">
    <property type="entry name" value="Cyclophilin-like"/>
</dbReference>
<sequence>MNTRPLIALLLATLIGYLHVSQAEAETAKEHPMNITVQIDRQHFTLTLNDSPAARAFVNRLPLTLDMAELNGNEKYADLAEALPENPVRPGHLRAGDLMLYGDKTLVLFYSRFDSGYRYTPLGRVDNPVGLAHAVGNQSVRIHFAVK</sequence>
<dbReference type="Pfam" id="PF18050">
    <property type="entry name" value="Cyclophil_like2"/>
    <property type="match status" value="1"/>
</dbReference>
<accession>A0A0U5KZ04</accession>
<dbReference type="InterPro" id="IPR029000">
    <property type="entry name" value="Cyclophilin-like_dom_sf"/>
</dbReference>
<dbReference type="AlphaFoldDB" id="A0A0U5KZ04"/>
<dbReference type="Gene3D" id="2.40.100.20">
    <property type="match status" value="1"/>
</dbReference>
<feature type="domain" description="Cyclophilin-like" evidence="2">
    <location>
        <begin position="37"/>
        <end position="143"/>
    </location>
</feature>